<keyword evidence="1" id="KW-0812">Transmembrane</keyword>
<name>A0A7D5H4P7_9EURY</name>
<protein>
    <submittedName>
        <fullName evidence="2">Uncharacterized protein</fullName>
    </submittedName>
</protein>
<feature type="transmembrane region" description="Helical" evidence="1">
    <location>
        <begin position="88"/>
        <end position="109"/>
    </location>
</feature>
<reference evidence="2 3" key="1">
    <citation type="submission" date="2020-07" db="EMBL/GenBank/DDBJ databases">
        <authorList>
            <person name="Cui H."/>
        </authorList>
    </citation>
    <scope>NUCLEOTIDE SEQUENCE [LARGE SCALE GENOMIC DNA]</scope>
    <source>
        <strain evidence="2 3">YPL8</strain>
    </source>
</reference>
<accession>A0A7D5H4P7</accession>
<dbReference type="Proteomes" id="UP000509241">
    <property type="component" value="Chromosome"/>
</dbReference>
<dbReference type="EMBL" id="CP058601">
    <property type="protein sequence ID" value="QLG50791.1"/>
    <property type="molecule type" value="Genomic_DNA"/>
</dbReference>
<organism evidence="2 3">
    <name type="scientific">Natrinema halophilum</name>
    <dbReference type="NCBI Taxonomy" id="1699371"/>
    <lineage>
        <taxon>Archaea</taxon>
        <taxon>Methanobacteriati</taxon>
        <taxon>Methanobacteriota</taxon>
        <taxon>Stenosarchaea group</taxon>
        <taxon>Halobacteria</taxon>
        <taxon>Halobacteriales</taxon>
        <taxon>Natrialbaceae</taxon>
        <taxon>Natrinema</taxon>
    </lineage>
</organism>
<feature type="transmembrane region" description="Helical" evidence="1">
    <location>
        <begin position="59"/>
        <end position="82"/>
    </location>
</feature>
<evidence type="ECO:0000313" key="3">
    <source>
        <dbReference type="Proteomes" id="UP000509241"/>
    </source>
</evidence>
<dbReference type="RefSeq" id="WP_179263633.1">
    <property type="nucleotide sequence ID" value="NZ_CP058601.1"/>
</dbReference>
<keyword evidence="3" id="KW-1185">Reference proteome</keyword>
<keyword evidence="1" id="KW-1133">Transmembrane helix</keyword>
<sequence>MSSIGTWLDETRADDRRRRLSIAGGIVAGLAFAWVHWVGFVAGGAIVSLVQPSIRRGLLAGLAFGLLSVVTFAVWLASAGVLGTYLEMGQVVVVSVVIPPGGALLGSLVRGLR</sequence>
<dbReference type="KEGG" id="haly:HYG82_19085"/>
<dbReference type="GeneID" id="56035442"/>
<gene>
    <name evidence="2" type="ORF">HYG82_19085</name>
</gene>
<keyword evidence="1" id="KW-0472">Membrane</keyword>
<evidence type="ECO:0000313" key="2">
    <source>
        <dbReference type="EMBL" id="QLG50791.1"/>
    </source>
</evidence>
<feature type="transmembrane region" description="Helical" evidence="1">
    <location>
        <begin position="20"/>
        <end position="47"/>
    </location>
</feature>
<proteinExistence type="predicted"/>
<evidence type="ECO:0000256" key="1">
    <source>
        <dbReference type="SAM" id="Phobius"/>
    </source>
</evidence>
<dbReference type="OrthoDB" id="351186at2157"/>
<dbReference type="AlphaFoldDB" id="A0A7D5H4P7"/>